<dbReference type="Pfam" id="PF05050">
    <property type="entry name" value="Methyltransf_21"/>
    <property type="match status" value="1"/>
</dbReference>
<dbReference type="PANTHER" id="PTHR34203:SF15">
    <property type="entry name" value="SLL1173 PROTEIN"/>
    <property type="match status" value="1"/>
</dbReference>
<dbReference type="GO" id="GO:0008168">
    <property type="term" value="F:methyltransferase activity"/>
    <property type="evidence" value="ECO:0007669"/>
    <property type="project" value="UniProtKB-KW"/>
</dbReference>
<evidence type="ECO:0000313" key="3">
    <source>
        <dbReference type="Proteomes" id="UP000283063"/>
    </source>
</evidence>
<name>A0A3T0N2C5_9RHOB</name>
<accession>A0A3T0N2C5</accession>
<dbReference type="OrthoDB" id="4104638at2"/>
<dbReference type="RefSeq" id="WP_127748723.1">
    <property type="nucleotide sequence ID" value="NZ_CP033219.1"/>
</dbReference>
<dbReference type="KEGG" id="sedi:EBB79_09940"/>
<evidence type="ECO:0000313" key="2">
    <source>
        <dbReference type="EMBL" id="AZV78164.1"/>
    </source>
</evidence>
<dbReference type="InterPro" id="IPR029063">
    <property type="entry name" value="SAM-dependent_MTases_sf"/>
</dbReference>
<organism evidence="2 3">
    <name type="scientific">Parasedimentitalea marina</name>
    <dbReference type="NCBI Taxonomy" id="2483033"/>
    <lineage>
        <taxon>Bacteria</taxon>
        <taxon>Pseudomonadati</taxon>
        <taxon>Pseudomonadota</taxon>
        <taxon>Alphaproteobacteria</taxon>
        <taxon>Rhodobacterales</taxon>
        <taxon>Paracoccaceae</taxon>
        <taxon>Parasedimentitalea</taxon>
    </lineage>
</organism>
<dbReference type="AlphaFoldDB" id="A0A3T0N2C5"/>
<sequence>MASLKRWLDRRRNPWKGVFFDAFQKFRAENGQARLSHYEDLPAGAVVLDIGGFRGEWSDIVLSQQPDCTIHVFEPHPVFAENLRDKYKSDNRVQVHECALGAENGTLQLSDAGDASSAVAEHSRSFQAPVVPVSSFFEEHGLKDVALAKINIEGGEYTLLPALIEAGLMPCIARLQVQFHLFEPQLQLARETIIAGLSKSHSQVWCYTFVWEEWKRD</sequence>
<dbReference type="EMBL" id="CP033219">
    <property type="protein sequence ID" value="AZV78164.1"/>
    <property type="molecule type" value="Genomic_DNA"/>
</dbReference>
<evidence type="ECO:0000259" key="1">
    <source>
        <dbReference type="Pfam" id="PF05050"/>
    </source>
</evidence>
<dbReference type="SUPFAM" id="SSF53335">
    <property type="entry name" value="S-adenosyl-L-methionine-dependent methyltransferases"/>
    <property type="match status" value="1"/>
</dbReference>
<feature type="domain" description="Methyltransferase FkbM" evidence="1">
    <location>
        <begin position="49"/>
        <end position="170"/>
    </location>
</feature>
<keyword evidence="2" id="KW-0489">Methyltransferase</keyword>
<dbReference type="Gene3D" id="3.40.50.150">
    <property type="entry name" value="Vaccinia Virus protein VP39"/>
    <property type="match status" value="1"/>
</dbReference>
<keyword evidence="3" id="KW-1185">Reference proteome</keyword>
<dbReference type="GO" id="GO:0032259">
    <property type="term" value="P:methylation"/>
    <property type="evidence" value="ECO:0007669"/>
    <property type="project" value="UniProtKB-KW"/>
</dbReference>
<keyword evidence="2" id="KW-0808">Transferase</keyword>
<gene>
    <name evidence="2" type="ORF">EBB79_09940</name>
</gene>
<protein>
    <submittedName>
        <fullName evidence="2">FkbM family methyltransferase</fullName>
    </submittedName>
</protein>
<reference evidence="2 3" key="1">
    <citation type="submission" date="2018-10" db="EMBL/GenBank/DDBJ databases">
        <title>Parasedimentitalea marina sp. nov., a psychrophilic bacterium isolated from deep seawater of the New Britain Trench.</title>
        <authorList>
            <person name="Cao J."/>
        </authorList>
    </citation>
    <scope>NUCLEOTIDE SEQUENCE [LARGE SCALE GENOMIC DNA]</scope>
    <source>
        <strain evidence="2 3">W43</strain>
    </source>
</reference>
<dbReference type="InterPro" id="IPR006342">
    <property type="entry name" value="FkbM_mtfrase"/>
</dbReference>
<dbReference type="Proteomes" id="UP000283063">
    <property type="component" value="Chromosome"/>
</dbReference>
<dbReference type="InterPro" id="IPR052514">
    <property type="entry name" value="SAM-dependent_MTase"/>
</dbReference>
<dbReference type="PANTHER" id="PTHR34203">
    <property type="entry name" value="METHYLTRANSFERASE, FKBM FAMILY PROTEIN"/>
    <property type="match status" value="1"/>
</dbReference>
<proteinExistence type="predicted"/>
<dbReference type="NCBIfam" id="TIGR01444">
    <property type="entry name" value="fkbM_fam"/>
    <property type="match status" value="1"/>
</dbReference>